<evidence type="ECO:0000313" key="2">
    <source>
        <dbReference type="EMBL" id="VUZ42461.1"/>
    </source>
</evidence>
<dbReference type="Proteomes" id="UP000321570">
    <property type="component" value="Unassembled WGS sequence"/>
</dbReference>
<reference evidence="2 3" key="1">
    <citation type="submission" date="2019-07" db="EMBL/GenBank/DDBJ databases">
        <authorList>
            <person name="Jastrzebski P J."/>
            <person name="Paukszto L."/>
            <person name="Jastrzebski P J."/>
        </authorList>
    </citation>
    <scope>NUCLEOTIDE SEQUENCE [LARGE SCALE GENOMIC DNA]</scope>
    <source>
        <strain evidence="2 3">WMS-il1</strain>
    </source>
</reference>
<keyword evidence="3" id="KW-1185">Reference proteome</keyword>
<keyword evidence="1" id="KW-0812">Transmembrane</keyword>
<accession>A0A564Y5E2</accession>
<sequence>MSRRTHRFPLFSNNGLVSHKKHICAHALARPYPSDSYKAIFVFHTRTTHACSCQFLRFLFISSLPQRAPLSISRFKLVVASLNTLLWPNQLLVFRFTIVVSLYPNSYGVVTVTAVVILIPTIVSHFYGQENLKNKT</sequence>
<feature type="transmembrane region" description="Helical" evidence="1">
    <location>
        <begin position="106"/>
        <end position="127"/>
    </location>
</feature>
<dbReference type="AlphaFoldDB" id="A0A564Y5E2"/>
<evidence type="ECO:0000313" key="3">
    <source>
        <dbReference type="Proteomes" id="UP000321570"/>
    </source>
</evidence>
<keyword evidence="1" id="KW-0472">Membrane</keyword>
<keyword evidence="1" id="KW-1133">Transmembrane helix</keyword>
<name>A0A564Y5E2_HYMDI</name>
<gene>
    <name evidence="2" type="ORF">WMSIL1_LOCUS3260</name>
</gene>
<feature type="transmembrane region" description="Helical" evidence="1">
    <location>
        <begin position="77"/>
        <end position="100"/>
    </location>
</feature>
<proteinExistence type="predicted"/>
<dbReference type="EMBL" id="CABIJS010000089">
    <property type="protein sequence ID" value="VUZ42461.1"/>
    <property type="molecule type" value="Genomic_DNA"/>
</dbReference>
<evidence type="ECO:0000256" key="1">
    <source>
        <dbReference type="SAM" id="Phobius"/>
    </source>
</evidence>
<organism evidence="2 3">
    <name type="scientific">Hymenolepis diminuta</name>
    <name type="common">Rat tapeworm</name>
    <dbReference type="NCBI Taxonomy" id="6216"/>
    <lineage>
        <taxon>Eukaryota</taxon>
        <taxon>Metazoa</taxon>
        <taxon>Spiralia</taxon>
        <taxon>Lophotrochozoa</taxon>
        <taxon>Platyhelminthes</taxon>
        <taxon>Cestoda</taxon>
        <taxon>Eucestoda</taxon>
        <taxon>Cyclophyllidea</taxon>
        <taxon>Hymenolepididae</taxon>
        <taxon>Hymenolepis</taxon>
    </lineage>
</organism>
<protein>
    <submittedName>
        <fullName evidence="2">Uncharacterized protein</fullName>
    </submittedName>
</protein>